<evidence type="ECO:0000313" key="4">
    <source>
        <dbReference type="EMBL" id="MFC5066587.1"/>
    </source>
</evidence>
<dbReference type="RefSeq" id="WP_114955366.1">
    <property type="nucleotide sequence ID" value="NZ_JBHSJF010000001.1"/>
</dbReference>
<gene>
    <name evidence="4" type="ORF">ACFPFW_00995</name>
</gene>
<organism evidence="4 5">
    <name type="scientific">Flaviflagellibacter deserti</name>
    <dbReference type="NCBI Taxonomy" id="2267266"/>
    <lineage>
        <taxon>Bacteria</taxon>
        <taxon>Pseudomonadati</taxon>
        <taxon>Pseudomonadota</taxon>
        <taxon>Alphaproteobacteria</taxon>
        <taxon>Hyphomicrobiales</taxon>
        <taxon>Flaviflagellibacter</taxon>
    </lineage>
</organism>
<feature type="domain" description="DUF6680" evidence="3">
    <location>
        <begin position="1"/>
        <end position="166"/>
    </location>
</feature>
<accession>A0ABV9YXN3</accession>
<reference evidence="5" key="1">
    <citation type="journal article" date="2019" name="Int. J. Syst. Evol. Microbiol.">
        <title>The Global Catalogue of Microorganisms (GCM) 10K type strain sequencing project: providing services to taxonomists for standard genome sequencing and annotation.</title>
        <authorList>
            <consortium name="The Broad Institute Genomics Platform"/>
            <consortium name="The Broad Institute Genome Sequencing Center for Infectious Disease"/>
            <person name="Wu L."/>
            <person name="Ma J."/>
        </authorList>
    </citation>
    <scope>NUCLEOTIDE SEQUENCE [LARGE SCALE GENOMIC DNA]</scope>
    <source>
        <strain evidence="5">CGMCC 1.16444</strain>
    </source>
</reference>
<evidence type="ECO:0000256" key="1">
    <source>
        <dbReference type="SAM" id="MobiDB-lite"/>
    </source>
</evidence>
<keyword evidence="5" id="KW-1185">Reference proteome</keyword>
<sequence>MTAMDVVNIVAIIVGPLLAVLITRWRDNRKENIRRRSDILEALMKTRPLRLSFEHVGALNLIQMEFFGKRSVIDAYKRYRDHLSQDFPQGDGAGKRFVETRDDLFVELIHAIASDLNYKFDKKDIEKLSYGPVGWENDESAVRMIRTLAINVLTGQQPLPVSIRPPNAPGQMFPPPPP</sequence>
<evidence type="ECO:0000313" key="5">
    <source>
        <dbReference type="Proteomes" id="UP001595796"/>
    </source>
</evidence>
<feature type="compositionally biased region" description="Pro residues" evidence="1">
    <location>
        <begin position="166"/>
        <end position="178"/>
    </location>
</feature>
<proteinExistence type="predicted"/>
<dbReference type="EMBL" id="JBHSJF010000001">
    <property type="protein sequence ID" value="MFC5066587.1"/>
    <property type="molecule type" value="Genomic_DNA"/>
</dbReference>
<evidence type="ECO:0000256" key="2">
    <source>
        <dbReference type="SAM" id="Phobius"/>
    </source>
</evidence>
<comment type="caution">
    <text evidence="4">The sequence shown here is derived from an EMBL/GenBank/DDBJ whole genome shotgun (WGS) entry which is preliminary data.</text>
</comment>
<dbReference type="InterPro" id="IPR046502">
    <property type="entry name" value="DUF6680"/>
</dbReference>
<dbReference type="Proteomes" id="UP001595796">
    <property type="component" value="Unassembled WGS sequence"/>
</dbReference>
<keyword evidence="2" id="KW-0812">Transmembrane</keyword>
<keyword evidence="2" id="KW-1133">Transmembrane helix</keyword>
<feature type="region of interest" description="Disordered" evidence="1">
    <location>
        <begin position="159"/>
        <end position="178"/>
    </location>
</feature>
<protein>
    <submittedName>
        <fullName evidence="4">DUF6680 family protein</fullName>
    </submittedName>
</protein>
<keyword evidence="2" id="KW-0472">Membrane</keyword>
<feature type="transmembrane region" description="Helical" evidence="2">
    <location>
        <begin position="6"/>
        <end position="25"/>
    </location>
</feature>
<name>A0ABV9YXN3_9HYPH</name>
<evidence type="ECO:0000259" key="3">
    <source>
        <dbReference type="Pfam" id="PF20385"/>
    </source>
</evidence>
<dbReference type="Pfam" id="PF20385">
    <property type="entry name" value="DUF6680"/>
    <property type="match status" value="1"/>
</dbReference>